<proteinExistence type="inferred from homology"/>
<dbReference type="SUPFAM" id="SSF140576">
    <property type="entry name" value="HIV integrase-binding domain"/>
    <property type="match status" value="1"/>
</dbReference>
<evidence type="ECO:0000256" key="1">
    <source>
        <dbReference type="ARBA" id="ARBA00004123"/>
    </source>
</evidence>
<dbReference type="PROSITE" id="PS50812">
    <property type="entry name" value="PWWP"/>
    <property type="match status" value="1"/>
</dbReference>
<dbReference type="PANTHER" id="PTHR12550">
    <property type="entry name" value="HEPATOMA-DERIVED GROWTH FACTOR-RELATED"/>
    <property type="match status" value="1"/>
</dbReference>
<dbReference type="InterPro" id="IPR021567">
    <property type="entry name" value="LEDGF_IBD"/>
</dbReference>
<evidence type="ECO:0000313" key="7">
    <source>
        <dbReference type="Proteomes" id="UP001187531"/>
    </source>
</evidence>
<comment type="subcellular location">
    <subcellularLocation>
        <location evidence="1">Nucleus</location>
    </subcellularLocation>
</comment>
<dbReference type="Gene3D" id="1.20.930.10">
    <property type="entry name" value="Conserved domain common to transcription factors TFIIS, elongin A, CRSP70"/>
    <property type="match status" value="1"/>
</dbReference>
<dbReference type="EMBL" id="JAVRJZ010000005">
    <property type="protein sequence ID" value="KAK2722534.1"/>
    <property type="molecule type" value="Genomic_DNA"/>
</dbReference>
<keyword evidence="7" id="KW-1185">Reference proteome</keyword>
<dbReference type="EMBL" id="JAVRJZ010000005">
    <property type="protein sequence ID" value="KAK2722535.1"/>
    <property type="molecule type" value="Genomic_DNA"/>
</dbReference>
<dbReference type="GO" id="GO:0005634">
    <property type="term" value="C:nucleus"/>
    <property type="evidence" value="ECO:0007669"/>
    <property type="project" value="UniProtKB-SubCell"/>
</dbReference>
<dbReference type="InterPro" id="IPR035441">
    <property type="entry name" value="TFIIS/LEDGF_dom_sf"/>
</dbReference>
<dbReference type="Pfam" id="PF00855">
    <property type="entry name" value="PWWP"/>
    <property type="match status" value="1"/>
</dbReference>
<comment type="caution">
    <text evidence="6">The sequence shown here is derived from an EMBL/GenBank/DDBJ whole genome shotgun (WGS) entry which is preliminary data.</text>
</comment>
<dbReference type="SUPFAM" id="SSF63748">
    <property type="entry name" value="Tudor/PWWP/MBT"/>
    <property type="match status" value="1"/>
</dbReference>
<accession>A0AA88LDM6</accession>
<dbReference type="SMART" id="SM00293">
    <property type="entry name" value="PWWP"/>
    <property type="match status" value="1"/>
</dbReference>
<evidence type="ECO:0000313" key="6">
    <source>
        <dbReference type="EMBL" id="KAK2722534.1"/>
    </source>
</evidence>
<dbReference type="EMBL" id="JAVRJZ010000005">
    <property type="protein sequence ID" value="KAK2722536.1"/>
    <property type="molecule type" value="Genomic_DNA"/>
</dbReference>
<dbReference type="CDD" id="cd05834">
    <property type="entry name" value="PWWP_HRP"/>
    <property type="match status" value="1"/>
</dbReference>
<dbReference type="EMBL" id="JAVRJZ010000005">
    <property type="protein sequence ID" value="KAK2722537.1"/>
    <property type="molecule type" value="Genomic_DNA"/>
</dbReference>
<sequence>MFKVGDKVFAKLKGFPHWPGRILDYSQDNKKYTLFYYGTHECGYAKEEDLSFYSENKDKFGTKKRRDLQVAIEEIETNPDISDEIEIVVPPPHSGRGRVESQRKTIKSITVKSPAGDVCEIHYDHDRPEIFKSKEEEETWEKETQENLKRLREDFESGKFQVAEWALPPNLRPKKQDKEEQKLLKLMWLKREVELLDYHVKIKEHLSVKDPNCQLAMDCLDKLLELDVAPLMLKKHPYVLDTINKLKRYVGPKSAEDKKEEILQQADSIRSKAEKLFNKLTLLFVVPEGKTFNEVFIAQIVEFQKATYAYSDERIMMLTEDPVDSR</sequence>
<dbReference type="PANTHER" id="PTHR12550:SF70">
    <property type="entry name" value="JIL-1 ANCHORING AND STABILIZING PROTEIN, ISOFORM A"/>
    <property type="match status" value="1"/>
</dbReference>
<gene>
    <name evidence="6" type="ORF">QYM36_002915</name>
</gene>
<dbReference type="InterPro" id="IPR000313">
    <property type="entry name" value="PWWP_dom"/>
</dbReference>
<dbReference type="Gene3D" id="2.30.30.140">
    <property type="match status" value="1"/>
</dbReference>
<dbReference type="InterPro" id="IPR036218">
    <property type="entry name" value="HIVI-bd_sf"/>
</dbReference>
<dbReference type="AlphaFoldDB" id="A0AA88LDM6"/>
<dbReference type="Pfam" id="PF11467">
    <property type="entry name" value="LEDGF"/>
    <property type="match status" value="1"/>
</dbReference>
<comment type="similarity">
    <text evidence="2">Belongs to the HDGF family.</text>
</comment>
<evidence type="ECO:0000259" key="5">
    <source>
        <dbReference type="PROSITE" id="PS50812"/>
    </source>
</evidence>
<evidence type="ECO:0000256" key="4">
    <source>
        <dbReference type="ARBA" id="ARBA00023242"/>
    </source>
</evidence>
<organism evidence="6 7">
    <name type="scientific">Artemia franciscana</name>
    <name type="common">Brine shrimp</name>
    <name type="synonym">Artemia sanfranciscana</name>
    <dbReference type="NCBI Taxonomy" id="6661"/>
    <lineage>
        <taxon>Eukaryota</taxon>
        <taxon>Metazoa</taxon>
        <taxon>Ecdysozoa</taxon>
        <taxon>Arthropoda</taxon>
        <taxon>Crustacea</taxon>
        <taxon>Branchiopoda</taxon>
        <taxon>Anostraca</taxon>
        <taxon>Artemiidae</taxon>
        <taxon>Artemia</taxon>
    </lineage>
</organism>
<feature type="domain" description="PWWP" evidence="5">
    <location>
        <begin position="4"/>
        <end position="56"/>
    </location>
</feature>
<keyword evidence="3" id="KW-0175">Coiled coil</keyword>
<name>A0AA88LDM6_ARTSF</name>
<keyword evidence="4" id="KW-0539">Nucleus</keyword>
<dbReference type="Proteomes" id="UP001187531">
    <property type="component" value="Unassembled WGS sequence"/>
</dbReference>
<evidence type="ECO:0000256" key="3">
    <source>
        <dbReference type="ARBA" id="ARBA00023054"/>
    </source>
</evidence>
<evidence type="ECO:0000256" key="2">
    <source>
        <dbReference type="ARBA" id="ARBA00005309"/>
    </source>
</evidence>
<protein>
    <recommendedName>
        <fullName evidence="5">PWWP domain-containing protein</fullName>
    </recommendedName>
</protein>
<reference evidence="6" key="1">
    <citation type="submission" date="2023-07" db="EMBL/GenBank/DDBJ databases">
        <title>Chromosome-level genome assembly of Artemia franciscana.</title>
        <authorList>
            <person name="Jo E."/>
        </authorList>
    </citation>
    <scope>NUCLEOTIDE SEQUENCE</scope>
    <source>
        <tissue evidence="6">Whole body</tissue>
    </source>
</reference>